<evidence type="ECO:0000256" key="2">
    <source>
        <dbReference type="ARBA" id="ARBA00022448"/>
    </source>
</evidence>
<dbReference type="PANTHER" id="PTHR33281:SF19">
    <property type="entry name" value="VOLTAGE-DEPENDENT ANION CHANNEL-FORMING PROTEIN YNEE"/>
    <property type="match status" value="1"/>
</dbReference>
<organism evidence="9 10">
    <name type="scientific">Clonostachys byssicola</name>
    <dbReference type="NCBI Taxonomy" id="160290"/>
    <lineage>
        <taxon>Eukaryota</taxon>
        <taxon>Fungi</taxon>
        <taxon>Dikarya</taxon>
        <taxon>Ascomycota</taxon>
        <taxon>Pezizomycotina</taxon>
        <taxon>Sordariomycetes</taxon>
        <taxon>Hypocreomycetidae</taxon>
        <taxon>Hypocreales</taxon>
        <taxon>Bionectriaceae</taxon>
        <taxon>Clonostachys</taxon>
    </lineage>
</organism>
<feature type="transmembrane region" description="Helical" evidence="8">
    <location>
        <begin position="100"/>
        <end position="119"/>
    </location>
</feature>
<accession>A0A9N9Y3J8</accession>
<keyword evidence="3" id="KW-1003">Cell membrane</keyword>
<evidence type="ECO:0000313" key="10">
    <source>
        <dbReference type="Proteomes" id="UP000754883"/>
    </source>
</evidence>
<evidence type="ECO:0000256" key="7">
    <source>
        <dbReference type="ARBA" id="ARBA00023136"/>
    </source>
</evidence>
<proteinExistence type="predicted"/>
<dbReference type="GO" id="GO:0005886">
    <property type="term" value="C:plasma membrane"/>
    <property type="evidence" value="ECO:0007669"/>
    <property type="project" value="UniProtKB-SubCell"/>
</dbReference>
<evidence type="ECO:0000256" key="1">
    <source>
        <dbReference type="ARBA" id="ARBA00004651"/>
    </source>
</evidence>
<keyword evidence="2" id="KW-0813">Transport</keyword>
<keyword evidence="10" id="KW-1185">Reference proteome</keyword>
<dbReference type="EMBL" id="CABFNO020001457">
    <property type="protein sequence ID" value="CAG9989016.1"/>
    <property type="molecule type" value="Genomic_DNA"/>
</dbReference>
<evidence type="ECO:0000256" key="4">
    <source>
        <dbReference type="ARBA" id="ARBA00022692"/>
    </source>
</evidence>
<evidence type="ECO:0000313" key="9">
    <source>
        <dbReference type="EMBL" id="CAG9989016.1"/>
    </source>
</evidence>
<protein>
    <submittedName>
        <fullName evidence="9">Uncharacterized protein</fullName>
    </submittedName>
</protein>
<sequence>MSETTPPPSTKRTETMGTMATVVGSDPENASSGDHHDLADNLEDYFVGPRNLAHHSKWPMFLQLHGSVTPRMILPIAFTGAWATAISCISHFVYNLGIDSVLLTVLGFVVGLSLSFRNSTAYERYAEGRKYWAQLSLTTQNLARLVWVHVAEREDSAVDDLLAKVTFCNMLVTFAYALKHKLRFEPFTHYDDLAPRLKHLNVLAAKAEPRDLSNPSTLRRAARALGFPMAESNPRKLIKKSTKPLGNVPLEILTYCSEYFKSVIDNETFKAPIYQTQALNMLTMMNDILTGTDRILNTPLPIAYSIAISQITWVYIIVLPFQLWDRLHWVTIPATMFAAYIILGLALIGREIENPFGDDVNDLPLEDFCEQIRREVDVILASGAPDAEDFIRKDDNLLLHPLSNHGYHFLRQKTPEQVRQYLKTKMEKGVRNL</sequence>
<keyword evidence="4 8" id="KW-0812">Transmembrane</keyword>
<evidence type="ECO:0000256" key="3">
    <source>
        <dbReference type="ARBA" id="ARBA00022475"/>
    </source>
</evidence>
<dbReference type="AlphaFoldDB" id="A0A9N9Y3J8"/>
<evidence type="ECO:0000256" key="8">
    <source>
        <dbReference type="SAM" id="Phobius"/>
    </source>
</evidence>
<dbReference type="InterPro" id="IPR044669">
    <property type="entry name" value="YneE/VCCN1/2-like"/>
</dbReference>
<dbReference type="GO" id="GO:0005254">
    <property type="term" value="F:chloride channel activity"/>
    <property type="evidence" value="ECO:0007669"/>
    <property type="project" value="InterPro"/>
</dbReference>
<name>A0A9N9Y3J8_9HYPO</name>
<feature type="transmembrane region" description="Helical" evidence="8">
    <location>
        <begin position="72"/>
        <end position="94"/>
    </location>
</feature>
<evidence type="ECO:0000256" key="6">
    <source>
        <dbReference type="ARBA" id="ARBA00023065"/>
    </source>
</evidence>
<comment type="caution">
    <text evidence="9">The sequence shown here is derived from an EMBL/GenBank/DDBJ whole genome shotgun (WGS) entry which is preliminary data.</text>
</comment>
<reference evidence="10" key="1">
    <citation type="submission" date="2019-06" db="EMBL/GenBank/DDBJ databases">
        <authorList>
            <person name="Broberg M."/>
        </authorList>
    </citation>
    <scope>NUCLEOTIDE SEQUENCE [LARGE SCALE GENOMIC DNA]</scope>
</reference>
<feature type="transmembrane region" description="Helical" evidence="8">
    <location>
        <begin position="327"/>
        <end position="348"/>
    </location>
</feature>
<dbReference type="PANTHER" id="PTHR33281">
    <property type="entry name" value="UPF0187 PROTEIN YNEE"/>
    <property type="match status" value="1"/>
</dbReference>
<keyword evidence="7 8" id="KW-0472">Membrane</keyword>
<reference evidence="9 10" key="2">
    <citation type="submission" date="2021-10" db="EMBL/GenBank/DDBJ databases">
        <authorList>
            <person name="Piombo E."/>
        </authorList>
    </citation>
    <scope>NUCLEOTIDE SEQUENCE [LARGE SCALE GENOMIC DNA]</scope>
</reference>
<gene>
    <name evidence="9" type="ORF">CBYS24578_00018599</name>
</gene>
<comment type="subcellular location">
    <subcellularLocation>
        <location evidence="1">Cell membrane</location>
        <topology evidence="1">Multi-pass membrane protein</topology>
    </subcellularLocation>
</comment>
<keyword evidence="5 8" id="KW-1133">Transmembrane helix</keyword>
<dbReference type="Proteomes" id="UP000754883">
    <property type="component" value="Unassembled WGS sequence"/>
</dbReference>
<feature type="transmembrane region" description="Helical" evidence="8">
    <location>
        <begin position="302"/>
        <end position="321"/>
    </location>
</feature>
<keyword evidence="6" id="KW-0406">Ion transport</keyword>
<evidence type="ECO:0000256" key="5">
    <source>
        <dbReference type="ARBA" id="ARBA00022989"/>
    </source>
</evidence>
<dbReference type="Pfam" id="PF25539">
    <property type="entry name" value="Bestrophin_2"/>
    <property type="match status" value="1"/>
</dbReference>
<dbReference type="OrthoDB" id="1368at2759"/>